<sequence length="70" mass="8439">MFWVHPDLFMTLLDQDRVETLRYAERRQLALAQSQLRRDEERVRQAWQQLSRALSASSESRRRLAELIPL</sequence>
<name>A0A5A7SES3_9NOCA</name>
<dbReference type="Proteomes" id="UP000322244">
    <property type="component" value="Unassembled WGS sequence"/>
</dbReference>
<organism evidence="1 2">
    <name type="scientific">Antrihabitans cavernicola</name>
    <dbReference type="NCBI Taxonomy" id="2495913"/>
    <lineage>
        <taxon>Bacteria</taxon>
        <taxon>Bacillati</taxon>
        <taxon>Actinomycetota</taxon>
        <taxon>Actinomycetes</taxon>
        <taxon>Mycobacteriales</taxon>
        <taxon>Nocardiaceae</taxon>
        <taxon>Antrihabitans</taxon>
    </lineage>
</organism>
<reference evidence="1 2" key="1">
    <citation type="submission" date="2019-07" db="EMBL/GenBank/DDBJ databases">
        <title>Rhodococcus cavernicolus sp. nov., isolated from a cave.</title>
        <authorList>
            <person name="Lee S.D."/>
        </authorList>
    </citation>
    <scope>NUCLEOTIDE SEQUENCE [LARGE SCALE GENOMIC DNA]</scope>
    <source>
        <strain evidence="1 2">C1-24</strain>
    </source>
</reference>
<dbReference type="AlphaFoldDB" id="A0A5A7SES3"/>
<proteinExistence type="predicted"/>
<keyword evidence="2" id="KW-1185">Reference proteome</keyword>
<evidence type="ECO:0000313" key="2">
    <source>
        <dbReference type="Proteomes" id="UP000322244"/>
    </source>
</evidence>
<accession>A0A5A7SES3</accession>
<gene>
    <name evidence="1" type="ORF">FOY51_09700</name>
</gene>
<protein>
    <submittedName>
        <fullName evidence="1">Uncharacterized protein</fullName>
    </submittedName>
</protein>
<comment type="caution">
    <text evidence="1">The sequence shown here is derived from an EMBL/GenBank/DDBJ whole genome shotgun (WGS) entry which is preliminary data.</text>
</comment>
<evidence type="ECO:0000313" key="1">
    <source>
        <dbReference type="EMBL" id="KAA0023642.1"/>
    </source>
</evidence>
<dbReference type="EMBL" id="VLNY01000003">
    <property type="protein sequence ID" value="KAA0023642.1"/>
    <property type="molecule type" value="Genomic_DNA"/>
</dbReference>
<dbReference type="RefSeq" id="WP_149429988.1">
    <property type="nucleotide sequence ID" value="NZ_VLNY01000003.1"/>
</dbReference>